<proteinExistence type="inferred from homology"/>
<evidence type="ECO:0000256" key="6">
    <source>
        <dbReference type="ARBA" id="ARBA00023098"/>
    </source>
</evidence>
<dbReference type="InterPro" id="IPR042099">
    <property type="entry name" value="ANL_N_sf"/>
</dbReference>
<dbReference type="InterPro" id="IPR010071">
    <property type="entry name" value="AA_adenyl_dom"/>
</dbReference>
<dbReference type="Pfam" id="PF00109">
    <property type="entry name" value="ketoacyl-synt"/>
    <property type="match status" value="1"/>
</dbReference>
<dbReference type="InterPro" id="IPR023213">
    <property type="entry name" value="CAT-like_dom_sf"/>
</dbReference>
<dbReference type="PROSITE" id="PS50075">
    <property type="entry name" value="CARRIER"/>
    <property type="match status" value="2"/>
</dbReference>
<dbReference type="Pfam" id="PF00698">
    <property type="entry name" value="Acyl_transf_1"/>
    <property type="match status" value="1"/>
</dbReference>
<keyword evidence="6" id="KW-0443">Lipid metabolism</keyword>
<evidence type="ECO:0000259" key="11">
    <source>
        <dbReference type="PROSITE" id="PS52004"/>
    </source>
</evidence>
<dbReference type="InterPro" id="IPR020806">
    <property type="entry name" value="PKS_PP-bd"/>
</dbReference>
<dbReference type="SUPFAM" id="SSF55048">
    <property type="entry name" value="Probable ACP-binding domain of malonyl-CoA ACP transacylase"/>
    <property type="match status" value="1"/>
</dbReference>
<dbReference type="InterPro" id="IPR045851">
    <property type="entry name" value="AMP-bd_C_sf"/>
</dbReference>
<evidence type="ECO:0000256" key="5">
    <source>
        <dbReference type="ARBA" id="ARBA00022832"/>
    </source>
</evidence>
<keyword evidence="2" id="KW-0596">Phosphopantetheine</keyword>
<dbReference type="Gene3D" id="3.40.366.10">
    <property type="entry name" value="Malonyl-Coenzyme A Acyl Carrier Protein, domain 2"/>
    <property type="match status" value="1"/>
</dbReference>
<dbReference type="Pfam" id="PF00550">
    <property type="entry name" value="PP-binding"/>
    <property type="match status" value="2"/>
</dbReference>
<evidence type="ECO:0000313" key="13">
    <source>
        <dbReference type="Proteomes" id="UP001151081"/>
    </source>
</evidence>
<evidence type="ECO:0000256" key="4">
    <source>
        <dbReference type="ARBA" id="ARBA00022679"/>
    </source>
</evidence>
<reference evidence="12 13" key="1">
    <citation type="submission" date="2021-04" db="EMBL/GenBank/DDBJ databases">
        <title>Genome analysis of Polyangium sp.</title>
        <authorList>
            <person name="Li Y."/>
            <person name="Wang J."/>
        </authorList>
    </citation>
    <scope>NUCLEOTIDE SEQUENCE [LARGE SCALE GENOMIC DNA]</scope>
    <source>
        <strain evidence="12 13">SDU14</strain>
    </source>
</reference>
<dbReference type="SUPFAM" id="SSF52777">
    <property type="entry name" value="CoA-dependent acyltransferases"/>
    <property type="match status" value="2"/>
</dbReference>
<dbReference type="SMART" id="SM00825">
    <property type="entry name" value="PKS_KS"/>
    <property type="match status" value="1"/>
</dbReference>
<dbReference type="InterPro" id="IPR020845">
    <property type="entry name" value="AMP-binding_CS"/>
</dbReference>
<dbReference type="Gene3D" id="3.30.559.10">
    <property type="entry name" value="Chloramphenicol acetyltransferase-like domain"/>
    <property type="match status" value="1"/>
</dbReference>
<dbReference type="RefSeq" id="WP_272459276.1">
    <property type="nucleotide sequence ID" value="NZ_JAGTJJ010000033.1"/>
</dbReference>
<dbReference type="SUPFAM" id="SSF47336">
    <property type="entry name" value="ACP-like"/>
    <property type="match status" value="2"/>
</dbReference>
<dbReference type="Gene3D" id="1.10.1200.10">
    <property type="entry name" value="ACP-like"/>
    <property type="match status" value="1"/>
</dbReference>
<comment type="similarity">
    <text evidence="8">In the C-terminal section; belongs to the NRP synthetase family.</text>
</comment>
<dbReference type="InterPro" id="IPR014043">
    <property type="entry name" value="Acyl_transferase_dom"/>
</dbReference>
<dbReference type="CDD" id="cd17643">
    <property type="entry name" value="A_NRPS_Cytc1-like"/>
    <property type="match status" value="1"/>
</dbReference>
<dbReference type="InterPro" id="IPR001227">
    <property type="entry name" value="Ac_transferase_dom_sf"/>
</dbReference>
<dbReference type="Pfam" id="PF00501">
    <property type="entry name" value="AMP-binding"/>
    <property type="match status" value="1"/>
</dbReference>
<comment type="cofactor">
    <cofactor evidence="1">
        <name>pantetheine 4'-phosphate</name>
        <dbReference type="ChEBI" id="CHEBI:47942"/>
    </cofactor>
</comment>
<sequence>MDVAGTGMEIAIVGLAGRFPGARDVPTFWRNLCNGVESFRTFTEEELLARGVSPELVRDPSYVRATAMVEDVSHFDAAFFGYPPRQAELLDPQQRIFLECAWEALEDAGYIVPRKDLLVGVFGGAALSTYLLLHIWSNPAVLASLDPLQVSLSNGNSFLTTRVSYKLDLKGPSFLVESACSTSLVAVHIACQSLLNEECDVALAGGVSINLSQQHGYRFVPGSILSPDGHCRPFDSKAQGIVFGSGAGVVALRRLEDAIAAGDHIYAVIKGSAVNNDGGLRAGYTAPGVEGQAQVIAEAHANADVSADTISYVETHGTGTPIGDPIEVQALTKAFRESTDERRFCAIGSVKANVGHLDAAAGVASLIKTACALRYKKIPASLHCATPNPAIDWDGSPFFVNTTLSPWSGPTPLRAGVSSFGMGGTNAHAVLEEPPSRLAGSPGRPAELLVLSAKTETALRAARERLAQHLEDNPDLVLADVAHTLQVGRRVFPHRSFVVAGSAAEATRRLRDIHVALEEQPSERPVAFLFPGQGAQAVQMFAQVYRHELVFRRELDRCAEILRPLLEADLRAILYPPEGEEARAADRLNETAWTQPAMFSVMYALAQLWGSWGITPQCMIGHSVGEYVAACLAGVFDLRDALRLVAQRGKLVQRLPPGAMLAVPLAEDAIAPFLGGDVALAAVNAPNQCVLSGPIPAITEIEQRLASTGVEARRLATSHAFHSPMMRPIVGELSALVRAARPRPGKTPFISCVTGTWITPEQAQDPVYWTEHLLRTVRFAEGLATLLEDGRRVLLEVGPGRTLSRLARRIPAGQGRVIEPSLAQEEQRSEEEALHVTLGRLWQAGVVVDWAGYRGQERRLRVPLPTYPFERKRFWIEPAVATAMAAPVDAPQRPAPGAEELADRGRDEAPGPPMETRVGFRNAYVAPESEIESKLVQIWEQILGTTNIGLDDDFLDLGGDSLLATQVTSRIRATFGVDIPVRVLFEAPTVGSFAARLAEARSEAHRPVLPAASTATRPYSFAQQRIWFIDQLEPDSPAYNMPYALELSGRLSVEAMRGAFESLVRRHDVLRTTFDSHEGLPVLRLHPPGPLALPVVDLSSWPVATRQTEANRLMSEEAQRAFNLHTGPLLRMFLIKLEDELHVLVFNMHHIVSDEWTLLLVVREVAAHYNAIVNAGAPELPPLPIQYADYAAWHRDYMQSEAMERALRYWKKQLHGLTPLDLPTDRPRPPRSSLRGDWVEIELPAPVTAGLQALAREAGVTLFMVLVAGFFSLLHRLSGQTDVALGTPVACRNREDFEHLVGVFYNMLVLRADFRDDLTFLSLLSQIKETTLGAITHQEIPFEKLVDELKPARDFSRPPLFEVFFALQNKPFENVTIEGLSVSARPITSGTSKLDLSLYLGESNGVLRGRIEYAVDLFDRPTVERLAARLCSMYEAIVRDPRVRVADLPLLTDAEREELRQCSTTTAPPLLARSLPEAFAAQVERMPDAVALVADDHRITYRDLAARARTLAQRLQRSGVGPDVLVALFVERSVEMMIAILAVLQAGGAYVPIDPISPRERTAFILEDVRARVLLTTASLRAELPDVRAEVLCLDMEGDAIAGEDTAPLREGVGPDNLAYVIYTSGSTGKPKGVGVTHRNVLSLFAAAGELFRFGADDVWTLFHSYAFDFSVWEIWGPLLHGGRLVIVPHLEARSPEDFHALLQRERVTVLNQTPSAFRQFVAWESENAAAPLALRYVVFGGEALDFAHLAPWFARHGDEAPMLVNMYGITETTVHVTFQRVRARDATFGRSLVGRPIPGWQVHVLDRYRQLVPPGVAGEIYVGGAGLARTYMGRPALTATRFVPDPFSSEPGLRLYRSGDLARWAPGGVLEYLGRIDEQVKVRGYRIELGEIANTLETHPGVRDAVVVVREDIPGDKRLVAYWIPAAEPPSPAEIREHLLRTLPEYMIPAAFVALEAIPLTPNGKLDRKALPAPHAQGTAHADATGKAEVRVERAVAAIFAEVLGVSSVGLDDDFFSLGGQPPLVTRVLSRIRDTLGVSLPLRDALQSMTVSALARSVERLSPAGGATNADAAPEALDLEEGEL</sequence>
<feature type="domain" description="Ketosynthase family 3 (KS3)" evidence="11">
    <location>
        <begin position="7"/>
        <end position="433"/>
    </location>
</feature>
<dbReference type="Gene3D" id="3.40.50.1820">
    <property type="entry name" value="alpha/beta hydrolase"/>
    <property type="match status" value="1"/>
</dbReference>
<dbReference type="GO" id="GO:0031177">
    <property type="term" value="F:phosphopantetheine binding"/>
    <property type="evidence" value="ECO:0007669"/>
    <property type="project" value="InterPro"/>
</dbReference>
<evidence type="ECO:0000256" key="3">
    <source>
        <dbReference type="ARBA" id="ARBA00022553"/>
    </source>
</evidence>
<dbReference type="PROSITE" id="PS00606">
    <property type="entry name" value="KS3_1"/>
    <property type="match status" value="1"/>
</dbReference>
<dbReference type="FunFam" id="3.40.47.10:FF:000042">
    <property type="entry name" value="Polyketide synthase Pks13"/>
    <property type="match status" value="1"/>
</dbReference>
<dbReference type="InterPro" id="IPR016036">
    <property type="entry name" value="Malonyl_transacylase_ACP-bd"/>
</dbReference>
<dbReference type="PROSITE" id="PS52004">
    <property type="entry name" value="KS3_2"/>
    <property type="match status" value="1"/>
</dbReference>
<dbReference type="InterPro" id="IPR036736">
    <property type="entry name" value="ACP-like_sf"/>
</dbReference>
<dbReference type="InterPro" id="IPR020841">
    <property type="entry name" value="PKS_Beta-ketoAc_synthase_dom"/>
</dbReference>
<protein>
    <submittedName>
        <fullName evidence="12">Amino acid adenylation domain-containing protein</fullName>
    </submittedName>
</protein>
<dbReference type="GO" id="GO:0005829">
    <property type="term" value="C:cytosol"/>
    <property type="evidence" value="ECO:0007669"/>
    <property type="project" value="TreeGrafter"/>
</dbReference>
<dbReference type="PROSITE" id="PS00012">
    <property type="entry name" value="PHOSPHOPANTETHEINE"/>
    <property type="match status" value="1"/>
</dbReference>
<dbReference type="Pfam" id="PF02801">
    <property type="entry name" value="Ketoacyl-synt_C"/>
    <property type="match status" value="1"/>
</dbReference>
<dbReference type="CDD" id="cd19531">
    <property type="entry name" value="LCL_NRPS-like"/>
    <property type="match status" value="1"/>
</dbReference>
<dbReference type="InterPro" id="IPR016039">
    <property type="entry name" value="Thiolase-like"/>
</dbReference>
<dbReference type="NCBIfam" id="TIGR01733">
    <property type="entry name" value="AA-adenyl-dom"/>
    <property type="match status" value="1"/>
</dbReference>
<keyword evidence="4" id="KW-0808">Transferase</keyword>
<dbReference type="Gene3D" id="3.30.70.250">
    <property type="entry name" value="Malonyl-CoA ACP transacylase, ACP-binding"/>
    <property type="match status" value="1"/>
</dbReference>
<feature type="domain" description="Carrier" evidence="10">
    <location>
        <begin position="1988"/>
        <end position="2063"/>
    </location>
</feature>
<evidence type="ECO:0000256" key="8">
    <source>
        <dbReference type="ARBA" id="ARBA00029443"/>
    </source>
</evidence>
<dbReference type="GO" id="GO:0006633">
    <property type="term" value="P:fatty acid biosynthetic process"/>
    <property type="evidence" value="ECO:0007669"/>
    <property type="project" value="InterPro"/>
</dbReference>
<dbReference type="Pfam" id="PF22621">
    <property type="entry name" value="CurL-like_PKS_C"/>
    <property type="match status" value="1"/>
</dbReference>
<gene>
    <name evidence="12" type="ORF">KEG57_35830</name>
</gene>
<dbReference type="InterPro" id="IPR006162">
    <property type="entry name" value="Ppantetheine_attach_site"/>
</dbReference>
<dbReference type="SUPFAM" id="SSF56801">
    <property type="entry name" value="Acetyl-CoA synthetase-like"/>
    <property type="match status" value="1"/>
</dbReference>
<dbReference type="InterPro" id="IPR018201">
    <property type="entry name" value="Ketoacyl_synth_AS"/>
</dbReference>
<feature type="region of interest" description="Disordered" evidence="9">
    <location>
        <begin position="2065"/>
        <end position="2085"/>
    </location>
</feature>
<keyword evidence="13" id="KW-1185">Reference proteome</keyword>
<dbReference type="InterPro" id="IPR009081">
    <property type="entry name" value="PP-bd_ACP"/>
</dbReference>
<dbReference type="Proteomes" id="UP001151081">
    <property type="component" value="Unassembled WGS sequence"/>
</dbReference>
<dbReference type="FunFam" id="3.40.50.980:FF:000002">
    <property type="entry name" value="Enterobactin synthetase component F"/>
    <property type="match status" value="1"/>
</dbReference>
<dbReference type="Gene3D" id="3.40.50.12780">
    <property type="entry name" value="N-terminal domain of ligase-like"/>
    <property type="match status" value="1"/>
</dbReference>
<dbReference type="PROSITE" id="PS00455">
    <property type="entry name" value="AMP_BINDING"/>
    <property type="match status" value="1"/>
</dbReference>
<dbReference type="InterPro" id="IPR025110">
    <property type="entry name" value="AMP-bd_C"/>
</dbReference>
<dbReference type="FunFam" id="2.30.38.10:FF:000001">
    <property type="entry name" value="Non-ribosomal peptide synthetase PvdI"/>
    <property type="match status" value="1"/>
</dbReference>
<name>A0A9X3X8Y7_9BACT</name>
<dbReference type="FunFam" id="3.40.50.12780:FF:000012">
    <property type="entry name" value="Non-ribosomal peptide synthetase"/>
    <property type="match status" value="1"/>
</dbReference>
<dbReference type="InterPro" id="IPR000873">
    <property type="entry name" value="AMP-dep_synth/lig_dom"/>
</dbReference>
<evidence type="ECO:0000259" key="10">
    <source>
        <dbReference type="PROSITE" id="PS50075"/>
    </source>
</evidence>
<feature type="region of interest" description="Disordered" evidence="9">
    <location>
        <begin position="888"/>
        <end position="917"/>
    </location>
</feature>
<evidence type="ECO:0000256" key="9">
    <source>
        <dbReference type="SAM" id="MobiDB-lite"/>
    </source>
</evidence>
<dbReference type="FunFam" id="3.40.50.980:FF:000001">
    <property type="entry name" value="Non-ribosomal peptide synthetase"/>
    <property type="match status" value="1"/>
</dbReference>
<evidence type="ECO:0000256" key="7">
    <source>
        <dbReference type="ARBA" id="ARBA00023268"/>
    </source>
</evidence>
<accession>A0A9X3X8Y7</accession>
<dbReference type="SUPFAM" id="SSF52151">
    <property type="entry name" value="FabD/lysophospholipase-like"/>
    <property type="match status" value="1"/>
</dbReference>
<dbReference type="Gene3D" id="3.40.47.10">
    <property type="match status" value="1"/>
</dbReference>
<dbReference type="PANTHER" id="PTHR45527:SF14">
    <property type="entry name" value="PLIPASTATIN SYNTHASE SUBUNIT B"/>
    <property type="match status" value="1"/>
</dbReference>
<dbReference type="SMART" id="SM00823">
    <property type="entry name" value="PKS_PP"/>
    <property type="match status" value="2"/>
</dbReference>
<dbReference type="Pfam" id="PF13193">
    <property type="entry name" value="AMP-binding_C"/>
    <property type="match status" value="1"/>
</dbReference>
<dbReference type="FunFam" id="1.10.1200.10:FF:000016">
    <property type="entry name" value="Non-ribosomal peptide synthase"/>
    <property type="match status" value="1"/>
</dbReference>
<evidence type="ECO:0000313" key="12">
    <source>
        <dbReference type="EMBL" id="MDC3985907.1"/>
    </source>
</evidence>
<comment type="caution">
    <text evidence="12">The sequence shown here is derived from an EMBL/GenBank/DDBJ whole genome shotgun (WGS) entry which is preliminary data.</text>
</comment>
<keyword evidence="7" id="KW-0511">Multifunctional enzyme</keyword>
<dbReference type="Gene3D" id="3.30.300.30">
    <property type="match status" value="1"/>
</dbReference>
<keyword evidence="5" id="KW-0276">Fatty acid metabolism</keyword>
<keyword evidence="3" id="KW-0597">Phosphoprotein</keyword>
<dbReference type="SUPFAM" id="SSF53901">
    <property type="entry name" value="Thiolase-like"/>
    <property type="match status" value="1"/>
</dbReference>
<dbReference type="InterPro" id="IPR001242">
    <property type="entry name" value="Condensation_dom"/>
</dbReference>
<dbReference type="CDD" id="cd00833">
    <property type="entry name" value="PKS"/>
    <property type="match status" value="1"/>
</dbReference>
<feature type="domain" description="Carrier" evidence="10">
    <location>
        <begin position="926"/>
        <end position="1001"/>
    </location>
</feature>
<dbReference type="FunFam" id="3.30.300.30:FF:000010">
    <property type="entry name" value="Enterobactin synthetase component F"/>
    <property type="match status" value="1"/>
</dbReference>
<evidence type="ECO:0000256" key="2">
    <source>
        <dbReference type="ARBA" id="ARBA00022450"/>
    </source>
</evidence>
<dbReference type="GO" id="GO:0044550">
    <property type="term" value="P:secondary metabolite biosynthetic process"/>
    <property type="evidence" value="ECO:0007669"/>
    <property type="project" value="UniProtKB-ARBA"/>
</dbReference>
<dbReference type="GO" id="GO:0004315">
    <property type="term" value="F:3-oxoacyl-[acyl-carrier-protein] synthase activity"/>
    <property type="evidence" value="ECO:0007669"/>
    <property type="project" value="InterPro"/>
</dbReference>
<dbReference type="GO" id="GO:0043041">
    <property type="term" value="P:amino acid activation for nonribosomal peptide biosynthetic process"/>
    <property type="evidence" value="ECO:0007669"/>
    <property type="project" value="TreeGrafter"/>
</dbReference>
<dbReference type="Gene3D" id="3.30.559.30">
    <property type="entry name" value="Nonribosomal peptide synthetase, condensation domain"/>
    <property type="match status" value="1"/>
</dbReference>
<dbReference type="PANTHER" id="PTHR45527">
    <property type="entry name" value="NONRIBOSOMAL PEPTIDE SYNTHETASE"/>
    <property type="match status" value="1"/>
</dbReference>
<dbReference type="InterPro" id="IPR029058">
    <property type="entry name" value="AB_hydrolase_fold"/>
</dbReference>
<dbReference type="Pfam" id="PF00668">
    <property type="entry name" value="Condensation"/>
    <property type="match status" value="1"/>
</dbReference>
<organism evidence="12 13">
    <name type="scientific">Polyangium jinanense</name>
    <dbReference type="NCBI Taxonomy" id="2829994"/>
    <lineage>
        <taxon>Bacteria</taxon>
        <taxon>Pseudomonadati</taxon>
        <taxon>Myxococcota</taxon>
        <taxon>Polyangia</taxon>
        <taxon>Polyangiales</taxon>
        <taxon>Polyangiaceae</taxon>
        <taxon>Polyangium</taxon>
    </lineage>
</organism>
<dbReference type="InterPro" id="IPR014031">
    <property type="entry name" value="Ketoacyl_synth_C"/>
</dbReference>
<dbReference type="SMART" id="SM00827">
    <property type="entry name" value="PKS_AT"/>
    <property type="match status" value="1"/>
</dbReference>
<dbReference type="InterPro" id="IPR014030">
    <property type="entry name" value="Ketoacyl_synth_N"/>
</dbReference>
<dbReference type="InterPro" id="IPR016035">
    <property type="entry name" value="Acyl_Trfase/lysoPLipase"/>
</dbReference>
<evidence type="ECO:0000256" key="1">
    <source>
        <dbReference type="ARBA" id="ARBA00001957"/>
    </source>
</evidence>
<dbReference type="EMBL" id="JAGTJJ010000033">
    <property type="protein sequence ID" value="MDC3985907.1"/>
    <property type="molecule type" value="Genomic_DNA"/>
</dbReference>
<dbReference type="Gene3D" id="3.30.70.3290">
    <property type="match status" value="1"/>
</dbReference>